<name>A0A8J1XR50_OWEFU</name>
<feature type="compositionally biased region" description="Basic residues" evidence="1">
    <location>
        <begin position="191"/>
        <end position="210"/>
    </location>
</feature>
<keyword evidence="2" id="KW-0732">Signal</keyword>
<comment type="caution">
    <text evidence="3">The sequence shown here is derived from an EMBL/GenBank/DDBJ whole genome shotgun (WGS) entry which is preliminary data.</text>
</comment>
<dbReference type="Proteomes" id="UP000749559">
    <property type="component" value="Unassembled WGS sequence"/>
</dbReference>
<reference evidence="3" key="1">
    <citation type="submission" date="2022-03" db="EMBL/GenBank/DDBJ databases">
        <authorList>
            <person name="Martin C."/>
        </authorList>
    </citation>
    <scope>NUCLEOTIDE SEQUENCE</scope>
</reference>
<feature type="signal peptide" evidence="2">
    <location>
        <begin position="1"/>
        <end position="22"/>
    </location>
</feature>
<evidence type="ECO:0000256" key="1">
    <source>
        <dbReference type="SAM" id="MobiDB-lite"/>
    </source>
</evidence>
<evidence type="ECO:0000313" key="3">
    <source>
        <dbReference type="EMBL" id="CAH1803140.1"/>
    </source>
</evidence>
<proteinExistence type="predicted"/>
<organism evidence="3 4">
    <name type="scientific">Owenia fusiformis</name>
    <name type="common">Polychaete worm</name>
    <dbReference type="NCBI Taxonomy" id="6347"/>
    <lineage>
        <taxon>Eukaryota</taxon>
        <taxon>Metazoa</taxon>
        <taxon>Spiralia</taxon>
        <taxon>Lophotrochozoa</taxon>
        <taxon>Annelida</taxon>
        <taxon>Polychaeta</taxon>
        <taxon>Sedentaria</taxon>
        <taxon>Canalipalpata</taxon>
        <taxon>Sabellida</taxon>
        <taxon>Oweniida</taxon>
        <taxon>Oweniidae</taxon>
        <taxon>Owenia</taxon>
    </lineage>
</organism>
<protein>
    <submittedName>
        <fullName evidence="3">Uncharacterized protein</fullName>
    </submittedName>
</protein>
<feature type="compositionally biased region" description="Basic and acidic residues" evidence="1">
    <location>
        <begin position="222"/>
        <end position="289"/>
    </location>
</feature>
<evidence type="ECO:0000256" key="2">
    <source>
        <dbReference type="SAM" id="SignalP"/>
    </source>
</evidence>
<feature type="region of interest" description="Disordered" evidence="1">
    <location>
        <begin position="30"/>
        <end position="52"/>
    </location>
</feature>
<dbReference type="EMBL" id="CAIIXF020000278">
    <property type="protein sequence ID" value="CAH1803140.1"/>
    <property type="molecule type" value="Genomic_DNA"/>
</dbReference>
<sequence length="412" mass="47804">MKALGFLVVSLLLLALVHVAYTIADSHLNSPKDEVPVDKDNTDAGSEEKGGVFDEVSELDELSLAHSRRKDLRDFDSDSVLTETRSDILLVDPVSALSRKRTHRHIKGHHHHRHHHGLKDIQKDRWQAEEIQQGDSKQDNSHDKETTDDDRLIKPEDIMMGDQPVIDDLDVATDVDEDANVEQIEISDKKAQRKMKRKNEKKEMRKKKKEEKKIAKQGMKAQNKEAKKERKAKRKEEKKDKRKEAKIDMKEQRKAQRKEDKTEKNDEKLDTKKENRERKKEQRKADRKASKQNAKNKRKEEKAIKKEEKKAQRESKRREKKMQRKQEKLASLIVCETDADCNAGSCCIKKKAGMFCKAFDKDVDSRCKGHCQCKSGLTCFTEQKKWGRSKRFGQCKAPSNDVTTELPISYRP</sequence>
<feature type="region of interest" description="Disordered" evidence="1">
    <location>
        <begin position="183"/>
        <end position="327"/>
    </location>
</feature>
<gene>
    <name evidence="3" type="ORF">OFUS_LOCUS26759</name>
</gene>
<dbReference type="AlphaFoldDB" id="A0A8J1XR50"/>
<feature type="chain" id="PRO_5043814959" evidence="2">
    <location>
        <begin position="23"/>
        <end position="412"/>
    </location>
</feature>
<feature type="compositionally biased region" description="Basic and acidic residues" evidence="1">
    <location>
        <begin position="136"/>
        <end position="157"/>
    </location>
</feature>
<feature type="compositionally biased region" description="Basic and acidic residues" evidence="1">
    <location>
        <begin position="298"/>
        <end position="317"/>
    </location>
</feature>
<evidence type="ECO:0000313" key="4">
    <source>
        <dbReference type="Proteomes" id="UP000749559"/>
    </source>
</evidence>
<feature type="region of interest" description="Disordered" evidence="1">
    <location>
        <begin position="129"/>
        <end position="163"/>
    </location>
</feature>
<keyword evidence="4" id="KW-1185">Reference proteome</keyword>
<accession>A0A8J1XR50</accession>